<sequence>MSNLSLKLEQKAKILQVQRLTIQMLALHGQDLVDFLQEKVTANPLMDICYHDVRADEEKGRKAIENVHNHGASLEAKLMAQLRVQTLPKPVMLAAGLVIGSLDAKGFFQGDLASLGRAYQLGPADMEKGLALVQSFDPPGIAARDLREALLIQTRRARKAPLQAEALLEMHYEAFLQGKWQKIQSALGLSDRELRDIRDFFKSLSLQPASQIVQEEVYIRPDIEIYCDAKGQLTQRSLEDIPDVYFRDDLYDQYAARGDKEILDYIRKARRDFTDLASALAYRHHSIEQVVACLMDRQKDYFLHHRSLRPLRQKDIAADTQLSTATVSRVCRHRYVLFEGRIYPLQSFLATAYPSDTEGSVSDKVIMEKIAALIASEDKSHPYSDQDLSECLALSDRISVARRTVTKLRQKLNIPNSRIRRL</sequence>
<evidence type="ECO:0000256" key="4">
    <source>
        <dbReference type="ARBA" id="ARBA00022695"/>
    </source>
</evidence>
<keyword evidence="2" id="KW-0240">DNA-directed RNA polymerase</keyword>
<dbReference type="PANTHER" id="PTHR32248:SF4">
    <property type="entry name" value="RNA POLYMERASE SIGMA-54 FACTOR"/>
    <property type="match status" value="1"/>
</dbReference>
<proteinExistence type="inferred from homology"/>
<dbReference type="GO" id="GO:0006352">
    <property type="term" value="P:DNA-templated transcription initiation"/>
    <property type="evidence" value="ECO:0007669"/>
    <property type="project" value="InterPro"/>
</dbReference>
<dbReference type="GO" id="GO:0016779">
    <property type="term" value="F:nucleotidyltransferase activity"/>
    <property type="evidence" value="ECO:0007669"/>
    <property type="project" value="UniProtKB-KW"/>
</dbReference>
<dbReference type="GO" id="GO:0016987">
    <property type="term" value="F:sigma factor activity"/>
    <property type="evidence" value="ECO:0007669"/>
    <property type="project" value="UniProtKB-KW"/>
</dbReference>
<dbReference type="GO" id="GO:0001216">
    <property type="term" value="F:DNA-binding transcription activator activity"/>
    <property type="evidence" value="ECO:0007669"/>
    <property type="project" value="InterPro"/>
</dbReference>
<dbReference type="Gene3D" id="1.10.10.1330">
    <property type="entry name" value="RNA polymerase sigma-54 factor, core-binding domain"/>
    <property type="match status" value="1"/>
</dbReference>
<dbReference type="PROSITE" id="PS50044">
    <property type="entry name" value="SIGMA54_3"/>
    <property type="match status" value="1"/>
</dbReference>
<evidence type="ECO:0000256" key="8">
    <source>
        <dbReference type="ARBA" id="ARBA00023163"/>
    </source>
</evidence>
<evidence type="ECO:0000313" key="11">
    <source>
        <dbReference type="EMBL" id="AVO26945.1"/>
    </source>
</evidence>
<evidence type="ECO:0000256" key="6">
    <source>
        <dbReference type="ARBA" id="ARBA00023082"/>
    </source>
</evidence>
<organism evidence="11 12">
    <name type="scientific">Megasphaera elsdenii</name>
    <dbReference type="NCBI Taxonomy" id="907"/>
    <lineage>
        <taxon>Bacteria</taxon>
        <taxon>Bacillati</taxon>
        <taxon>Bacillota</taxon>
        <taxon>Negativicutes</taxon>
        <taxon>Veillonellales</taxon>
        <taxon>Veillonellaceae</taxon>
        <taxon>Megasphaera</taxon>
    </lineage>
</organism>
<dbReference type="PRINTS" id="PR00045">
    <property type="entry name" value="SIGMA54FCT"/>
</dbReference>
<keyword evidence="3" id="KW-0808">Transferase</keyword>
<accession>A0A2S0M679</accession>
<reference evidence="11 12" key="1">
    <citation type="journal article" date="2018" name="Genome Announc.">
        <title>Complete genomes of two Megasphaera elsdenii strains, NCIMB 702410 and ATCC 25940.</title>
        <authorList>
            <person name="Hatmaker E.A."/>
            <person name="O'Dell K."/>
            <person name="Riley L.A."/>
            <person name="Klingeman D.M."/>
            <person name="Guss A.M."/>
        </authorList>
    </citation>
    <scope>NUCLEOTIDE SEQUENCE [LARGE SCALE GENOMIC DNA]</scope>
    <source>
        <strain evidence="11 12">NCIMB702410</strain>
    </source>
</reference>
<gene>
    <name evidence="11" type="primary">rpoN</name>
    <name evidence="11" type="ORF">C6Y28_04630</name>
</gene>
<keyword evidence="8" id="KW-0804">Transcription</keyword>
<comment type="similarity">
    <text evidence="1">Belongs to the sigma-54 factor family.</text>
</comment>
<evidence type="ECO:0000256" key="1">
    <source>
        <dbReference type="ARBA" id="ARBA00008798"/>
    </source>
</evidence>
<name>A0A2S0M679_MEGEL</name>
<keyword evidence="6" id="KW-0731">Sigma factor</keyword>
<dbReference type="AlphaFoldDB" id="A0A2S0M679"/>
<dbReference type="Gene3D" id="1.10.10.60">
    <property type="entry name" value="Homeodomain-like"/>
    <property type="match status" value="1"/>
</dbReference>
<feature type="domain" description="RNA polymerase sigma factor 54 core-binding" evidence="10">
    <location>
        <begin position="64"/>
        <end position="232"/>
    </location>
</feature>
<dbReference type="Proteomes" id="UP000238358">
    <property type="component" value="Chromosome"/>
</dbReference>
<keyword evidence="4" id="KW-0548">Nucleotidyltransferase</keyword>
<dbReference type="EMBL" id="CP027569">
    <property type="protein sequence ID" value="AVO26945.1"/>
    <property type="molecule type" value="Genomic_DNA"/>
</dbReference>
<protein>
    <submittedName>
        <fullName evidence="11">RNA polymerase sigma-54 factor</fullName>
    </submittedName>
</protein>
<evidence type="ECO:0000256" key="5">
    <source>
        <dbReference type="ARBA" id="ARBA00023015"/>
    </source>
</evidence>
<dbReference type="Pfam" id="PF04963">
    <property type="entry name" value="Sigma54_CBD"/>
    <property type="match status" value="1"/>
</dbReference>
<dbReference type="Pfam" id="PF00309">
    <property type="entry name" value="Sigma54_AID"/>
    <property type="match status" value="1"/>
</dbReference>
<dbReference type="GO" id="GO:0000428">
    <property type="term" value="C:DNA-directed RNA polymerase complex"/>
    <property type="evidence" value="ECO:0007669"/>
    <property type="project" value="UniProtKB-KW"/>
</dbReference>
<evidence type="ECO:0000256" key="2">
    <source>
        <dbReference type="ARBA" id="ARBA00022478"/>
    </source>
</evidence>
<keyword evidence="7" id="KW-0238">DNA-binding</keyword>
<dbReference type="GO" id="GO:0003677">
    <property type="term" value="F:DNA binding"/>
    <property type="evidence" value="ECO:0007669"/>
    <property type="project" value="UniProtKB-KW"/>
</dbReference>
<dbReference type="InterPro" id="IPR007046">
    <property type="entry name" value="RNA_pol_sigma_54_core-bd"/>
</dbReference>
<keyword evidence="5" id="KW-0805">Transcription regulation</keyword>
<feature type="domain" description="RNA polymerase sigma factor 54 DNA-binding" evidence="9">
    <location>
        <begin position="265"/>
        <end position="421"/>
    </location>
</feature>
<dbReference type="PIRSF" id="PIRSF000774">
    <property type="entry name" value="RpoN"/>
    <property type="match status" value="1"/>
</dbReference>
<dbReference type="InterPro" id="IPR000394">
    <property type="entry name" value="RNA_pol_sigma_54"/>
</dbReference>
<dbReference type="InterPro" id="IPR038709">
    <property type="entry name" value="RpoN_core-bd_sf"/>
</dbReference>
<dbReference type="OrthoDB" id="9814402at2"/>
<evidence type="ECO:0000259" key="10">
    <source>
        <dbReference type="Pfam" id="PF04963"/>
    </source>
</evidence>
<evidence type="ECO:0000259" key="9">
    <source>
        <dbReference type="Pfam" id="PF04552"/>
    </source>
</evidence>
<dbReference type="InterPro" id="IPR007634">
    <property type="entry name" value="RNA_pol_sigma_54_DNA-bd"/>
</dbReference>
<dbReference type="PANTHER" id="PTHR32248">
    <property type="entry name" value="RNA POLYMERASE SIGMA-54 FACTOR"/>
    <property type="match status" value="1"/>
</dbReference>
<dbReference type="Pfam" id="PF04552">
    <property type="entry name" value="Sigma54_DBD"/>
    <property type="match status" value="1"/>
</dbReference>
<evidence type="ECO:0000256" key="7">
    <source>
        <dbReference type="ARBA" id="ARBA00023125"/>
    </source>
</evidence>
<dbReference type="RefSeq" id="WP_027895586.1">
    <property type="nucleotide sequence ID" value="NZ_CP027569.1"/>
</dbReference>
<evidence type="ECO:0000256" key="3">
    <source>
        <dbReference type="ARBA" id="ARBA00022679"/>
    </source>
</evidence>
<dbReference type="NCBIfam" id="TIGR02395">
    <property type="entry name" value="rpoN_sigma"/>
    <property type="match status" value="1"/>
</dbReference>
<evidence type="ECO:0000313" key="12">
    <source>
        <dbReference type="Proteomes" id="UP000238358"/>
    </source>
</evidence>